<dbReference type="GO" id="GO:0005886">
    <property type="term" value="C:plasma membrane"/>
    <property type="evidence" value="ECO:0007669"/>
    <property type="project" value="UniProtKB-SubCell"/>
</dbReference>
<dbReference type="SUPFAM" id="SSF103473">
    <property type="entry name" value="MFS general substrate transporter"/>
    <property type="match status" value="1"/>
</dbReference>
<dbReference type="PATRIC" id="fig|197221.4.peg.1598"/>
<feature type="transmembrane region" description="Helical" evidence="7">
    <location>
        <begin position="120"/>
        <end position="142"/>
    </location>
</feature>
<feature type="transmembrane region" description="Helical" evidence="7">
    <location>
        <begin position="163"/>
        <end position="182"/>
    </location>
</feature>
<dbReference type="GO" id="GO:0015293">
    <property type="term" value="F:symporter activity"/>
    <property type="evidence" value="ECO:0007669"/>
    <property type="project" value="InterPro"/>
</dbReference>
<evidence type="ECO:0000256" key="1">
    <source>
        <dbReference type="ARBA" id="ARBA00004651"/>
    </source>
</evidence>
<keyword evidence="5 7" id="KW-1133">Transmembrane helix</keyword>
<keyword evidence="2" id="KW-0813">Transport</keyword>
<keyword evidence="6 7" id="KW-0472">Membrane</keyword>
<name>Q8DIR0_THEVB</name>
<dbReference type="RefSeq" id="WP_011057361.1">
    <property type="nucleotide sequence ID" value="NC_004113.1"/>
</dbReference>
<feature type="transmembrane region" description="Helical" evidence="7">
    <location>
        <begin position="194"/>
        <end position="213"/>
    </location>
</feature>
<dbReference type="PANTHER" id="PTHR11328">
    <property type="entry name" value="MAJOR FACILITATOR SUPERFAMILY DOMAIN-CONTAINING PROTEIN"/>
    <property type="match status" value="1"/>
</dbReference>
<dbReference type="InterPro" id="IPR036259">
    <property type="entry name" value="MFS_trans_sf"/>
</dbReference>
<dbReference type="InterPro" id="IPR001927">
    <property type="entry name" value="Na/Gal_symport"/>
</dbReference>
<feature type="transmembrane region" description="Helical" evidence="7">
    <location>
        <begin position="316"/>
        <end position="334"/>
    </location>
</feature>
<dbReference type="Gene3D" id="1.20.1250.20">
    <property type="entry name" value="MFS general substrate transporter like domains"/>
    <property type="match status" value="2"/>
</dbReference>
<organism evidence="8 9">
    <name type="scientific">Thermosynechococcus vestitus (strain NIES-2133 / IAM M-273 / BP-1)</name>
    <dbReference type="NCBI Taxonomy" id="197221"/>
    <lineage>
        <taxon>Bacteria</taxon>
        <taxon>Bacillati</taxon>
        <taxon>Cyanobacteriota</taxon>
        <taxon>Cyanophyceae</taxon>
        <taxon>Acaryochloridales</taxon>
        <taxon>Thermosynechococcaceae</taxon>
        <taxon>Thermosynechococcus</taxon>
    </lineage>
</organism>
<dbReference type="EnsemblBacteria" id="BAC09073">
    <property type="protein sequence ID" value="BAC09073"/>
    <property type="gene ID" value="BAC09073"/>
</dbReference>
<dbReference type="GO" id="GO:0006814">
    <property type="term" value="P:sodium ion transport"/>
    <property type="evidence" value="ECO:0007669"/>
    <property type="project" value="InterPro"/>
</dbReference>
<feature type="transmembrane region" description="Helical" evidence="7">
    <location>
        <begin position="42"/>
        <end position="66"/>
    </location>
</feature>
<evidence type="ECO:0000256" key="3">
    <source>
        <dbReference type="ARBA" id="ARBA00022475"/>
    </source>
</evidence>
<feature type="transmembrane region" description="Helical" evidence="7">
    <location>
        <begin position="340"/>
        <end position="361"/>
    </location>
</feature>
<dbReference type="KEGG" id="tel:tlr1521"/>
<dbReference type="EMBL" id="BA000039">
    <property type="protein sequence ID" value="BAC09073.1"/>
    <property type="molecule type" value="Genomic_DNA"/>
</dbReference>
<evidence type="ECO:0000256" key="7">
    <source>
        <dbReference type="SAM" id="Phobius"/>
    </source>
</evidence>
<gene>
    <name evidence="8" type="ordered locus">tlr1521</name>
</gene>
<keyword evidence="9" id="KW-1185">Reference proteome</keyword>
<feature type="transmembrane region" description="Helical" evidence="7">
    <location>
        <begin position="281"/>
        <end position="304"/>
    </location>
</feature>
<feature type="transmembrane region" description="Helical" evidence="7">
    <location>
        <begin position="250"/>
        <end position="275"/>
    </location>
</feature>
<feature type="transmembrane region" description="Helical" evidence="7">
    <location>
        <begin position="94"/>
        <end position="114"/>
    </location>
</feature>
<dbReference type="Pfam" id="PF13347">
    <property type="entry name" value="MFS_2"/>
    <property type="match status" value="1"/>
</dbReference>
<reference evidence="8 9" key="1">
    <citation type="journal article" date="2002" name="DNA Res.">
        <title>Complete genome structure of the thermophilic cyanobacterium Thermosynechococcus elongatus BP-1.</title>
        <authorList>
            <person name="Nakamura Y."/>
            <person name="Kaneko T."/>
            <person name="Sato S."/>
            <person name="Ikeuchi M."/>
            <person name="Katoh H."/>
            <person name="Sasamoto S."/>
            <person name="Watanabe A."/>
            <person name="Iriguchi M."/>
            <person name="Kawashima K."/>
            <person name="Kimura T."/>
            <person name="Kishida Y."/>
            <person name="Kiyokawa C."/>
            <person name="Kohara M."/>
            <person name="Matsumoto M."/>
            <person name="Matsuno A."/>
            <person name="Nakazaki N."/>
            <person name="Shimpo S."/>
            <person name="Sugimoto M."/>
            <person name="Takeuchi C."/>
            <person name="Yamada M."/>
            <person name="Tabata S."/>
        </authorList>
    </citation>
    <scope>NUCLEOTIDE SEQUENCE [LARGE SCALE GENOMIC DNA]</scope>
    <source>
        <strain evidence="9">IAM M-273 / NIES-2133 / BP-1</strain>
    </source>
</reference>
<dbReference type="PANTHER" id="PTHR11328:SF24">
    <property type="entry name" value="MAJOR FACILITATOR SUPERFAMILY (MFS) PROFILE DOMAIN-CONTAINING PROTEIN"/>
    <property type="match status" value="1"/>
</dbReference>
<protein>
    <submittedName>
        <fullName evidence="8">Tlr1521 protein</fullName>
    </submittedName>
</protein>
<dbReference type="FunFam" id="1.20.1250.20:FF:000183">
    <property type="entry name" value="sodium-dependent lysophosphatidylcholine symporter 1 isoform X2"/>
    <property type="match status" value="1"/>
</dbReference>
<dbReference type="InterPro" id="IPR039672">
    <property type="entry name" value="MFS_2"/>
</dbReference>
<feature type="transmembrane region" description="Helical" evidence="7">
    <location>
        <begin position="382"/>
        <end position="409"/>
    </location>
</feature>
<accession>Q8DIR0</accession>
<sequence>MPLDPSSQNAAATGAPPSLSLWTKLAFGAGDLGAAITANLQVFFLMVFLTNVAGLNAGLAGSVLMISKIWDAMNDPIIGYLSDRTPVGKWGRRHIWMMAAAIPFGLSFFLNWWVPTTDQGLLFGYYVLIGLLFNTFYTAVNLPYTALTPELTEDYNERTTLNSFRFAFSIGGSIGSLLLAQVVFQNISDPQAQYLILGGIAAVLSVLPIYWCVWGTRQQVQAFERGIHNPEQRPLPLQTQLRLVFSNRPFLYVMGIYLCSWLAVQMTASLIPFFIGDWLQMSAAAYTQVALTVQATAMIMLFVWSAVSRRLGKKAVYFMGMSLWIIAQGGLFLLQPGQTALVYVCAILAGFGVSTAYLIPWSMIPDVIDLDELQSGQRREGIFYAFMVLLQKIGLALGLFLVGQALQWAGYISTVAGAPPPVQPPSALLAIRIAIGPLPTLFLMVGMILAYLYPITHAVHQEIVLQLHARRQGGTEA</sequence>
<evidence type="ECO:0000256" key="2">
    <source>
        <dbReference type="ARBA" id="ARBA00022448"/>
    </source>
</evidence>
<dbReference type="AlphaFoldDB" id="Q8DIR0"/>
<evidence type="ECO:0000313" key="8">
    <source>
        <dbReference type="EMBL" id="BAC09073.1"/>
    </source>
</evidence>
<dbReference type="CDD" id="cd17332">
    <property type="entry name" value="MFS_MelB_like"/>
    <property type="match status" value="1"/>
</dbReference>
<keyword evidence="4 7" id="KW-0812">Transmembrane</keyword>
<feature type="transmembrane region" description="Helical" evidence="7">
    <location>
        <begin position="429"/>
        <end position="453"/>
    </location>
</feature>
<comment type="subcellular location">
    <subcellularLocation>
        <location evidence="1">Cell membrane</location>
        <topology evidence="1">Multi-pass membrane protein</topology>
    </subcellularLocation>
</comment>
<dbReference type="GO" id="GO:0008643">
    <property type="term" value="P:carbohydrate transport"/>
    <property type="evidence" value="ECO:0007669"/>
    <property type="project" value="InterPro"/>
</dbReference>
<dbReference type="Proteomes" id="UP000000440">
    <property type="component" value="Chromosome"/>
</dbReference>
<dbReference type="eggNOG" id="COG2211">
    <property type="taxonomic scope" value="Bacteria"/>
</dbReference>
<evidence type="ECO:0000313" key="9">
    <source>
        <dbReference type="Proteomes" id="UP000000440"/>
    </source>
</evidence>
<proteinExistence type="predicted"/>
<dbReference type="NCBIfam" id="TIGR00792">
    <property type="entry name" value="gph"/>
    <property type="match status" value="1"/>
</dbReference>
<keyword evidence="3" id="KW-1003">Cell membrane</keyword>
<dbReference type="STRING" id="197221.gene:10748121"/>
<evidence type="ECO:0000256" key="4">
    <source>
        <dbReference type="ARBA" id="ARBA00022692"/>
    </source>
</evidence>
<evidence type="ECO:0000256" key="5">
    <source>
        <dbReference type="ARBA" id="ARBA00022989"/>
    </source>
</evidence>
<evidence type="ECO:0000256" key="6">
    <source>
        <dbReference type="ARBA" id="ARBA00023136"/>
    </source>
</evidence>